<gene>
    <name evidence="11" type="ORF">D9613_005693</name>
</gene>
<feature type="transmembrane region" description="Helical" evidence="9">
    <location>
        <begin position="510"/>
        <end position="533"/>
    </location>
</feature>
<dbReference type="InterPro" id="IPR003593">
    <property type="entry name" value="AAA+_ATPase"/>
</dbReference>
<dbReference type="PANTHER" id="PTHR19241">
    <property type="entry name" value="ATP-BINDING CASSETTE TRANSPORTER"/>
    <property type="match status" value="1"/>
</dbReference>
<evidence type="ECO:0000256" key="2">
    <source>
        <dbReference type="ARBA" id="ARBA00006012"/>
    </source>
</evidence>
<dbReference type="EMBL" id="JAACJL010000030">
    <property type="protein sequence ID" value="KAF4617741.1"/>
    <property type="molecule type" value="Genomic_DNA"/>
</dbReference>
<protein>
    <recommendedName>
        <fullName evidence="10">ABC transporter domain-containing protein</fullName>
    </recommendedName>
</protein>
<keyword evidence="4 9" id="KW-0812">Transmembrane</keyword>
<evidence type="ECO:0000256" key="4">
    <source>
        <dbReference type="ARBA" id="ARBA00022692"/>
    </source>
</evidence>
<dbReference type="InterPro" id="IPR034003">
    <property type="entry name" value="ABCG_PDR_2"/>
</dbReference>
<feature type="transmembrane region" description="Helical" evidence="9">
    <location>
        <begin position="1126"/>
        <end position="1144"/>
    </location>
</feature>
<evidence type="ECO:0000256" key="5">
    <source>
        <dbReference type="ARBA" id="ARBA00022741"/>
    </source>
</evidence>
<feature type="transmembrane region" description="Helical" evidence="9">
    <location>
        <begin position="1358"/>
        <end position="1379"/>
    </location>
</feature>
<dbReference type="SMART" id="SM00382">
    <property type="entry name" value="AAA"/>
    <property type="match status" value="2"/>
</dbReference>
<keyword evidence="7 9" id="KW-1133">Transmembrane helix</keyword>
<dbReference type="SUPFAM" id="SSF52540">
    <property type="entry name" value="P-loop containing nucleoside triphosphate hydrolases"/>
    <property type="match status" value="2"/>
</dbReference>
<dbReference type="InterPro" id="IPR034001">
    <property type="entry name" value="ABCG_PDR_1"/>
</dbReference>
<dbReference type="InterPro" id="IPR017871">
    <property type="entry name" value="ABC_transporter-like_CS"/>
</dbReference>
<feature type="transmembrane region" description="Helical" evidence="9">
    <location>
        <begin position="1164"/>
        <end position="1194"/>
    </location>
</feature>
<dbReference type="Pfam" id="PF19055">
    <property type="entry name" value="ABC2_membrane_7"/>
    <property type="match status" value="1"/>
</dbReference>
<feature type="transmembrane region" description="Helical" evidence="9">
    <location>
        <begin position="1095"/>
        <end position="1114"/>
    </location>
</feature>
<dbReference type="GO" id="GO:0005524">
    <property type="term" value="F:ATP binding"/>
    <property type="evidence" value="ECO:0007669"/>
    <property type="project" value="UniProtKB-KW"/>
</dbReference>
<feature type="transmembrane region" description="Helical" evidence="9">
    <location>
        <begin position="1238"/>
        <end position="1258"/>
    </location>
</feature>
<keyword evidence="3" id="KW-0813">Transport</keyword>
<dbReference type="PROSITE" id="PS50893">
    <property type="entry name" value="ABC_TRANSPORTER_2"/>
    <property type="match status" value="2"/>
</dbReference>
<name>A0A8H4VP32_9AGAR</name>
<dbReference type="InterPro" id="IPR029481">
    <property type="entry name" value="ABC_trans_N"/>
</dbReference>
<feature type="domain" description="ABC transporter" evidence="10">
    <location>
        <begin position="74"/>
        <end position="324"/>
    </location>
</feature>
<dbReference type="Pfam" id="PF01061">
    <property type="entry name" value="ABC2_membrane"/>
    <property type="match status" value="2"/>
</dbReference>
<comment type="subcellular location">
    <subcellularLocation>
        <location evidence="1">Membrane</location>
        <topology evidence="1">Multi-pass membrane protein</topology>
    </subcellularLocation>
</comment>
<dbReference type="InterPro" id="IPR013525">
    <property type="entry name" value="ABC2_TM"/>
</dbReference>
<dbReference type="InterPro" id="IPR043926">
    <property type="entry name" value="ABCG_dom"/>
</dbReference>
<keyword evidence="5" id="KW-0547">Nucleotide-binding</keyword>
<keyword evidence="8 9" id="KW-0472">Membrane</keyword>
<proteinExistence type="inferred from homology"/>
<dbReference type="GO" id="GO:0016020">
    <property type="term" value="C:membrane"/>
    <property type="evidence" value="ECO:0007669"/>
    <property type="project" value="UniProtKB-SubCell"/>
</dbReference>
<dbReference type="PROSITE" id="PS00211">
    <property type="entry name" value="ABC_TRANSPORTER_1"/>
    <property type="match status" value="1"/>
</dbReference>
<keyword evidence="6" id="KW-0067">ATP-binding</keyword>
<evidence type="ECO:0000256" key="3">
    <source>
        <dbReference type="ARBA" id="ARBA00022448"/>
    </source>
</evidence>
<feature type="transmembrane region" description="Helical" evidence="9">
    <location>
        <begin position="1206"/>
        <end position="1226"/>
    </location>
</feature>
<evidence type="ECO:0000256" key="6">
    <source>
        <dbReference type="ARBA" id="ARBA00022840"/>
    </source>
</evidence>
<feature type="transmembrane region" description="Helical" evidence="9">
    <location>
        <begin position="468"/>
        <end position="489"/>
    </location>
</feature>
<dbReference type="GO" id="GO:0016887">
    <property type="term" value="F:ATP hydrolysis activity"/>
    <property type="evidence" value="ECO:0007669"/>
    <property type="project" value="InterPro"/>
</dbReference>
<dbReference type="FunFam" id="3.40.50.300:FF:000054">
    <property type="entry name" value="ABC multidrug transporter atrF"/>
    <property type="match status" value="1"/>
</dbReference>
<dbReference type="CDD" id="cd03233">
    <property type="entry name" value="ABCG_PDR_domain1"/>
    <property type="match status" value="1"/>
</dbReference>
<dbReference type="Gene3D" id="3.40.50.300">
    <property type="entry name" value="P-loop containing nucleotide triphosphate hydrolases"/>
    <property type="match status" value="2"/>
</dbReference>
<feature type="transmembrane region" description="Helical" evidence="9">
    <location>
        <begin position="681"/>
        <end position="702"/>
    </location>
</feature>
<dbReference type="Pfam" id="PF00005">
    <property type="entry name" value="ABC_tran"/>
    <property type="match status" value="2"/>
</dbReference>
<reference evidence="11 12" key="1">
    <citation type="submission" date="2019-12" db="EMBL/GenBank/DDBJ databases">
        <authorList>
            <person name="Floudas D."/>
            <person name="Bentzer J."/>
            <person name="Ahren D."/>
            <person name="Johansson T."/>
            <person name="Persson P."/>
            <person name="Tunlid A."/>
        </authorList>
    </citation>
    <scope>NUCLEOTIDE SEQUENCE [LARGE SCALE GENOMIC DNA]</scope>
    <source>
        <strain evidence="11 12">CBS 102.39</strain>
    </source>
</reference>
<evidence type="ECO:0000256" key="8">
    <source>
        <dbReference type="ARBA" id="ARBA00023136"/>
    </source>
</evidence>
<comment type="similarity">
    <text evidence="2">Belongs to the ABC transporter superfamily. ABCG family. PDR (TC 3.A.1.205) subfamily.</text>
</comment>
<dbReference type="InterPro" id="IPR010929">
    <property type="entry name" value="PDR_CDR_ABC"/>
</dbReference>
<feature type="transmembrane region" description="Helical" evidence="9">
    <location>
        <begin position="575"/>
        <end position="593"/>
    </location>
</feature>
<organism evidence="11 12">
    <name type="scientific">Agrocybe pediades</name>
    <dbReference type="NCBI Taxonomy" id="84607"/>
    <lineage>
        <taxon>Eukaryota</taxon>
        <taxon>Fungi</taxon>
        <taxon>Dikarya</taxon>
        <taxon>Basidiomycota</taxon>
        <taxon>Agaricomycotina</taxon>
        <taxon>Agaricomycetes</taxon>
        <taxon>Agaricomycetidae</taxon>
        <taxon>Agaricales</taxon>
        <taxon>Agaricineae</taxon>
        <taxon>Strophariaceae</taxon>
        <taxon>Agrocybe</taxon>
    </lineage>
</organism>
<evidence type="ECO:0000256" key="1">
    <source>
        <dbReference type="ARBA" id="ARBA00004141"/>
    </source>
</evidence>
<feature type="transmembrane region" description="Helical" evidence="9">
    <location>
        <begin position="545"/>
        <end position="563"/>
    </location>
</feature>
<evidence type="ECO:0000256" key="9">
    <source>
        <dbReference type="SAM" id="Phobius"/>
    </source>
</evidence>
<feature type="domain" description="ABC transporter" evidence="10">
    <location>
        <begin position="756"/>
        <end position="1001"/>
    </location>
</feature>
<dbReference type="Pfam" id="PF14510">
    <property type="entry name" value="ABC_trans_N"/>
    <property type="match status" value="1"/>
</dbReference>
<dbReference type="Pfam" id="PF06422">
    <property type="entry name" value="PDR_CDR"/>
    <property type="match status" value="2"/>
</dbReference>
<evidence type="ECO:0000313" key="12">
    <source>
        <dbReference type="Proteomes" id="UP000521872"/>
    </source>
</evidence>
<evidence type="ECO:0000256" key="7">
    <source>
        <dbReference type="ARBA" id="ARBA00022989"/>
    </source>
</evidence>
<feature type="transmembrane region" description="Helical" evidence="9">
    <location>
        <begin position="432"/>
        <end position="456"/>
    </location>
</feature>
<dbReference type="GO" id="GO:0140359">
    <property type="term" value="F:ABC-type transporter activity"/>
    <property type="evidence" value="ECO:0007669"/>
    <property type="project" value="InterPro"/>
</dbReference>
<accession>A0A8H4VP32</accession>
<comment type="caution">
    <text evidence="11">The sequence shown here is derived from an EMBL/GenBank/DDBJ whole genome shotgun (WGS) entry which is preliminary data.</text>
</comment>
<dbReference type="Proteomes" id="UP000521872">
    <property type="component" value="Unassembled WGS sequence"/>
</dbReference>
<evidence type="ECO:0000313" key="11">
    <source>
        <dbReference type="EMBL" id="KAF4617741.1"/>
    </source>
</evidence>
<dbReference type="InterPro" id="IPR027417">
    <property type="entry name" value="P-loop_NTPase"/>
</dbReference>
<sequence>MSGSSKHLVGEGIPMSELPKNFDYAEVLRSSLQSRLNAGIGARQLGVTFQNLHVTGLGASASYQATIGSIFNPLNFKNAIQAKRHPAIRDILNSFSGCVRPGEMLLVLGRPGSGCSTLLKILSNNREEFYSVEGDVLFDSFLPQDIAKNYRGDVIYCPEDDVHFPTLTVEQTIQFAAHLRAPRQRLGQTRAEYAKSTAQILMELFGLHHAKDTRIGDHGSRGISGGERKRVSLCEALAARACAVCWDNATRGLDASTALEFAQALRTTTDIYQMTNVVSLYQASENIYNLFDKVCVLYEGRMAYFGPAKDAREYFMDLGYEPAHRQTTSDFLVAVTDPNARIPRKIDSPIPRTCSEFAYAYLNSYSGQRNMEEIASYRSSSSADVSRREGYTKSAREEHEAQRRKESSYIASVATQTIAVLRRRYQILRGNMTVTIIRIFGFLFQGVILGTVFLKLPDTTSAFYSRSGLLFFALFFSAIMALSEIPALFAQRPIILRHQQWALYHPFTEAVALTIMEVPITLLTSLIYGGLLYGLGELQKSAGQFFIFILFVFTVAFIMRAWFRALSAISKNAAAAQAIGGVSVLAMAMYTGYTLQDSFMIWPFKLISFINPIKYGFESLMANEFETLEATCANLVPQGPTYGNVGTENQVCTTVGSLPGQPMVQGARFIALSFGYSHHHLWRNFGILLAFATAFLAAYLFFTETNTKTTGISTVTMYKKGTPLDESEEDELSANFTRENSALQPHQSAKSNGDIIRQHDVFSFQNINYHIPVAGGQTRQLLNDVSGFVSPGSLTALMGESGAGKTTLLNVLAQRTDVGVISGHKYINGQSLPDDFQSQTGYCQQLDTHIPRATVREALLFSAQLRQPSSVPSSEKEDYVDKCLRLCGLWSHRNAIVGTLNVEFRKRTTIGVELAAKPRLLLFLDEPTSGLDSQSAWNIVVFLRDLADHGQAILCTIHQPSAELFHIFDRMLLLSKGGKTVYFGNLGHNSNTLLDYFARNGARPCGPEENPAEYMLDAIGAGATAYTDVDWHDIWRKSPEAQDVMQEIDKIHATGRSRPALDTVLRSQYPTPWINQFVQLVRRGALDHYRNKDYIIPKIALNITAGWFIGFTFFKHGTSIQLAQNKLFSIYMAIIVGIPLANQLQVPYVATRTVYETRERPSRMYSWSALVASQILVEIPWNILGSSLFFCLWYWTSHFPTDRGGYAYLALGIIFPLYYTTIAQSIASMAPTAETAQVLFGILFPFVLTFNGVLQPFSELGWWRWMYRLSPYTYLVEGLVGETIGRHEVVCSAVEYVTITPPENQTCGQYLSAYISMAGGYVLNPNASQSCQFCGIRNTDEFLGFAFNIFYRHRWRNFGLMFAFIAFNVFTIFVFTYVFRIHSGSWLPFRKKNRG</sequence>
<evidence type="ECO:0000259" key="10">
    <source>
        <dbReference type="PROSITE" id="PS50893"/>
    </source>
</evidence>
<dbReference type="CDD" id="cd03232">
    <property type="entry name" value="ABCG_PDR_domain2"/>
    <property type="match status" value="1"/>
</dbReference>
<keyword evidence="12" id="KW-1185">Reference proteome</keyword>
<dbReference type="InterPro" id="IPR003439">
    <property type="entry name" value="ABC_transporter-like_ATP-bd"/>
</dbReference>